<evidence type="ECO:0000256" key="2">
    <source>
        <dbReference type="SAM" id="SignalP"/>
    </source>
</evidence>
<accession>A0ABS6W7A7</accession>
<comment type="caution">
    <text evidence="4">The sequence shown here is derived from an EMBL/GenBank/DDBJ whole genome shotgun (WGS) entry which is preliminary data.</text>
</comment>
<feature type="signal peptide" evidence="2">
    <location>
        <begin position="1"/>
        <end position="21"/>
    </location>
</feature>
<dbReference type="InterPro" id="IPR039424">
    <property type="entry name" value="SBP_5"/>
</dbReference>
<evidence type="ECO:0000313" key="5">
    <source>
        <dbReference type="Proteomes" id="UP000812844"/>
    </source>
</evidence>
<proteinExistence type="predicted"/>
<evidence type="ECO:0000313" key="4">
    <source>
        <dbReference type="EMBL" id="MBW3082365.1"/>
    </source>
</evidence>
<dbReference type="PROSITE" id="PS51257">
    <property type="entry name" value="PROKAR_LIPOPROTEIN"/>
    <property type="match status" value="1"/>
</dbReference>
<protein>
    <submittedName>
        <fullName evidence="4">ABC transporter family substrate-binding protein</fullName>
    </submittedName>
</protein>
<dbReference type="PANTHER" id="PTHR30290:SF65">
    <property type="entry name" value="MONOACYL PHOSPHATIDYLINOSITOL TETRAMANNOSIDE-BINDING PROTEIN LPQW-RELATED"/>
    <property type="match status" value="1"/>
</dbReference>
<dbReference type="InterPro" id="IPR000914">
    <property type="entry name" value="SBP_5_dom"/>
</dbReference>
<sequence length="581" mass="63512">MKMRKATWLIAAMAALSMSLAGCGSGGDGSGSAEGDYVQPQDGVPSSYEGTLPTPDASKQYNNPLDRDDIQDGGTLTLATTEVGPNWNANSTDGNTVYMSEFWSFYQPHLWDYSFDGQATPNPDFLTDVELTSEDPMVVTYDINPDAKWNDGTDIDYTAFQATWNALNGQDPAYNPPMTTGYDQIASVEQGDSPKQVVVTFSTPFYPYTGLFNLLVNPNAADADTFTQGWVNDPHNEWAAGPFVVDSFDDSQVTFTPNPNWWGDAPKLDKVVFKQMEDSASLNAFQNGEIDATSASTADRLQTVRSMDDVQIRIGYTKTTDVLTYNTTADSLSDIAVRKAITQGFDQQTWSDIRYQGLDYESPQPGSECMLIFQDGYENNMPEDSTYSVDNAKQTLEDAGYVMGDDGYYAKDGTTVKITYTYFGDSATNTALANAYQKMMKDIGVDCEIVNLDSSKFSDTLTSKSYEVLGMGWSASDPYGYSTSGYQLYGSDSDSNFTFIGTEEIDAMLRKPSTIADADEAIAAFNDAEKAAFELYGTIPTDVPPAYIAVKKGLANFGPAGFANCNNGIWHTENIGWQKEA</sequence>
<evidence type="ECO:0000259" key="3">
    <source>
        <dbReference type="Pfam" id="PF00496"/>
    </source>
</evidence>
<name>A0ABS6W7A7_9BIFI</name>
<gene>
    <name evidence="4" type="ORF">KIH73_03055</name>
</gene>
<feature type="region of interest" description="Disordered" evidence="1">
    <location>
        <begin position="24"/>
        <end position="67"/>
    </location>
</feature>
<reference evidence="4 5" key="1">
    <citation type="submission" date="2021-05" db="EMBL/GenBank/DDBJ databases">
        <title>Phylogenetic classification of ten novel species belonging to the genus Bifidobacterium comprising B. colchicus sp. nov., B. abeli sp. nov., B. bicoloris sp. nov., B. guerezis sp. nov., B. rosaliae sp. nov., B. santillanensis sp. nov., B. argentati sp. nov., B. amazzoni sp. nov., B. pluviali sp. nov., and B. pinnaculum sp. nov.</title>
        <authorList>
            <person name="Lugli G.A."/>
            <person name="Ruiz Garcia L."/>
            <person name="Margolles A."/>
            <person name="Ventura M."/>
        </authorList>
    </citation>
    <scope>NUCLEOTIDE SEQUENCE [LARGE SCALE GENOMIC DNA]</scope>
    <source>
        <strain evidence="4 5">6T3</strain>
    </source>
</reference>
<dbReference type="PANTHER" id="PTHR30290">
    <property type="entry name" value="PERIPLASMIC BINDING COMPONENT OF ABC TRANSPORTER"/>
    <property type="match status" value="1"/>
</dbReference>
<dbReference type="CDD" id="cd08501">
    <property type="entry name" value="PBP2_Lpqw"/>
    <property type="match status" value="1"/>
</dbReference>
<dbReference type="EMBL" id="JAHBBD010000004">
    <property type="protein sequence ID" value="MBW3082365.1"/>
    <property type="molecule type" value="Genomic_DNA"/>
</dbReference>
<dbReference type="Pfam" id="PF00496">
    <property type="entry name" value="SBP_bac_5"/>
    <property type="match status" value="1"/>
</dbReference>
<dbReference type="Proteomes" id="UP000812844">
    <property type="component" value="Unassembled WGS sequence"/>
</dbReference>
<feature type="domain" description="Solute-binding protein family 5" evidence="3">
    <location>
        <begin position="121"/>
        <end position="489"/>
    </location>
</feature>
<keyword evidence="2" id="KW-0732">Signal</keyword>
<organism evidence="4 5">
    <name type="scientific">Bifidobacterium phasiani</name>
    <dbReference type="NCBI Taxonomy" id="2834431"/>
    <lineage>
        <taxon>Bacteria</taxon>
        <taxon>Bacillati</taxon>
        <taxon>Actinomycetota</taxon>
        <taxon>Actinomycetes</taxon>
        <taxon>Bifidobacteriales</taxon>
        <taxon>Bifidobacteriaceae</taxon>
        <taxon>Bifidobacterium</taxon>
    </lineage>
</organism>
<dbReference type="RefSeq" id="WP_219080404.1">
    <property type="nucleotide sequence ID" value="NZ_JAHBBD010000004.1"/>
</dbReference>
<feature type="chain" id="PRO_5046189789" evidence="2">
    <location>
        <begin position="22"/>
        <end position="581"/>
    </location>
</feature>
<keyword evidence="5" id="KW-1185">Reference proteome</keyword>
<evidence type="ECO:0000256" key="1">
    <source>
        <dbReference type="SAM" id="MobiDB-lite"/>
    </source>
</evidence>